<comment type="similarity">
    <text evidence="1 8">Belongs to the PDK/BCKDK protein kinase family.</text>
</comment>
<evidence type="ECO:0000256" key="1">
    <source>
        <dbReference type="ARBA" id="ARBA00006155"/>
    </source>
</evidence>
<dbReference type="InterPro" id="IPR003594">
    <property type="entry name" value="HATPase_dom"/>
</dbReference>
<feature type="domain" description="Branched-chain alpha-ketoacid dehydrogenase kinase/Pyruvate dehydrogenase kinase N-terminal" evidence="10">
    <location>
        <begin position="37"/>
        <end position="176"/>
    </location>
</feature>
<dbReference type="Pfam" id="PF10436">
    <property type="entry name" value="BCDHK_Adom3"/>
    <property type="match status" value="1"/>
</dbReference>
<dbReference type="Gene3D" id="3.30.565.10">
    <property type="entry name" value="Histidine kinase-like ATPase, C-terminal domain"/>
    <property type="match status" value="1"/>
</dbReference>
<keyword evidence="12" id="KW-1185">Reference proteome</keyword>
<proteinExistence type="inferred from homology"/>
<evidence type="ECO:0000313" key="11">
    <source>
        <dbReference type="EMBL" id="GMM45486.1"/>
    </source>
</evidence>
<dbReference type="GO" id="GO:0010906">
    <property type="term" value="P:regulation of glucose metabolic process"/>
    <property type="evidence" value="ECO:0007669"/>
    <property type="project" value="TreeGrafter"/>
</dbReference>
<evidence type="ECO:0000313" key="12">
    <source>
        <dbReference type="Proteomes" id="UP001378960"/>
    </source>
</evidence>
<keyword evidence="5 8" id="KW-0418">Kinase</keyword>
<keyword evidence="4 8" id="KW-0547">Nucleotide-binding</keyword>
<evidence type="ECO:0000256" key="3">
    <source>
        <dbReference type="ARBA" id="ARBA00022679"/>
    </source>
</evidence>
<dbReference type="PANTHER" id="PTHR11947:SF20">
    <property type="entry name" value="[3-METHYL-2-OXOBUTANOATE DEHYDROGENASE [LIPOAMIDE]] KINASE, MITOCHONDRIAL"/>
    <property type="match status" value="1"/>
</dbReference>
<dbReference type="SUPFAM" id="SSF55874">
    <property type="entry name" value="ATPase domain of HSP90 chaperone/DNA topoisomerase II/histidine kinase"/>
    <property type="match status" value="1"/>
</dbReference>
<evidence type="ECO:0000256" key="2">
    <source>
        <dbReference type="ARBA" id="ARBA00022553"/>
    </source>
</evidence>
<comment type="subcellular location">
    <subcellularLocation>
        <location evidence="8">Mitochondrion matrix</location>
    </subcellularLocation>
</comment>
<dbReference type="EC" id="2.7.11.-" evidence="8"/>
<comment type="caution">
    <text evidence="11">The sequence shown here is derived from an EMBL/GenBank/DDBJ whole genome shotgun (WGS) entry which is preliminary data.</text>
</comment>
<evidence type="ECO:0000259" key="10">
    <source>
        <dbReference type="Pfam" id="PF10436"/>
    </source>
</evidence>
<keyword evidence="3 8" id="KW-0808">Transferase</keyword>
<gene>
    <name evidence="11" type="ORF">DAPK24_020610</name>
</gene>
<dbReference type="GO" id="GO:0004740">
    <property type="term" value="F:pyruvate dehydrogenase (acetyl-transferring) kinase activity"/>
    <property type="evidence" value="ECO:0007669"/>
    <property type="project" value="TreeGrafter"/>
</dbReference>
<keyword evidence="2" id="KW-0597">Phosphoprotein</keyword>
<dbReference type="GO" id="GO:0005524">
    <property type="term" value="F:ATP binding"/>
    <property type="evidence" value="ECO:0007669"/>
    <property type="project" value="UniProtKB-UniRule"/>
</dbReference>
<dbReference type="Gene3D" id="1.20.140.20">
    <property type="entry name" value="Alpha-ketoacid/pyruvate dehydrogenase kinase, N-terminal domain"/>
    <property type="match status" value="1"/>
</dbReference>
<organism evidence="11 12">
    <name type="scientific">Pichia kluyveri</name>
    <name type="common">Yeast</name>
    <dbReference type="NCBI Taxonomy" id="36015"/>
    <lineage>
        <taxon>Eukaryota</taxon>
        <taxon>Fungi</taxon>
        <taxon>Dikarya</taxon>
        <taxon>Ascomycota</taxon>
        <taxon>Saccharomycotina</taxon>
        <taxon>Pichiomycetes</taxon>
        <taxon>Pichiales</taxon>
        <taxon>Pichiaceae</taxon>
        <taxon>Pichia</taxon>
    </lineage>
</organism>
<name>A0AAV5R2J9_PICKL</name>
<sequence>MNILKSTISKSSQLTHMQLISKLAISPVPNYERILKNDKSQLFNNANDSLQTVLILLSKRSKKIFELRFISIMNPYINKILNDYLNSYSEILKLIGSVEIENVKNFKINNLEDNEKFVKISEKILEIHSDNIIDLSNGIREVSHDINKVNEFLNIHLSERILLRLILNNHLNLSNNGINLLNTKLNVIETLNKSINFVNGMTLLKYYENINFKIETIIINKDNSIIKNSNITEKTLQFQDEIIFPYFQDHLEYVLNELIKNSSRALIESNKNDLPINILILINKLNNSLQFKFSDNGNGIHPKVIDKLWNYSFTTVKNNNENPTEDTVFDSSKDIQINASNDLGINNFKPNPNLNIIAGMGYGLPLSLTYCKLFNGGIKIQSIWGKGTDVYVNFKGI</sequence>
<evidence type="ECO:0000256" key="6">
    <source>
        <dbReference type="ARBA" id="ARBA00022840"/>
    </source>
</evidence>
<dbReference type="Pfam" id="PF02518">
    <property type="entry name" value="HATPase_c"/>
    <property type="match status" value="1"/>
</dbReference>
<evidence type="ECO:0000256" key="5">
    <source>
        <dbReference type="ARBA" id="ARBA00022777"/>
    </source>
</evidence>
<dbReference type="Proteomes" id="UP001378960">
    <property type="component" value="Unassembled WGS sequence"/>
</dbReference>
<evidence type="ECO:0000256" key="4">
    <source>
        <dbReference type="ARBA" id="ARBA00022741"/>
    </source>
</evidence>
<dbReference type="EMBL" id="BTGB01000002">
    <property type="protein sequence ID" value="GMM45486.1"/>
    <property type="molecule type" value="Genomic_DNA"/>
</dbReference>
<accession>A0AAV5R2J9</accession>
<evidence type="ECO:0000256" key="8">
    <source>
        <dbReference type="RuleBase" id="RU366032"/>
    </source>
</evidence>
<feature type="domain" description="Histidine kinase/HSP90-like ATPase" evidence="9">
    <location>
        <begin position="248"/>
        <end position="394"/>
    </location>
</feature>
<dbReference type="InterPro" id="IPR039028">
    <property type="entry name" value="BCKD/PDK"/>
</dbReference>
<dbReference type="SUPFAM" id="SSF69012">
    <property type="entry name" value="alpha-ketoacid dehydrogenase kinase, N-terminal domain"/>
    <property type="match status" value="1"/>
</dbReference>
<evidence type="ECO:0000256" key="7">
    <source>
        <dbReference type="ARBA" id="ARBA00023128"/>
    </source>
</evidence>
<evidence type="ECO:0000259" key="9">
    <source>
        <dbReference type="Pfam" id="PF02518"/>
    </source>
</evidence>
<dbReference type="AlphaFoldDB" id="A0AAV5R2J9"/>
<dbReference type="InterPro" id="IPR018955">
    <property type="entry name" value="BCDHK/PDK_N"/>
</dbReference>
<protein>
    <recommendedName>
        <fullName evidence="8">Protein-serine/threonine kinase</fullName>
        <ecNumber evidence="8">2.7.11.-</ecNumber>
    </recommendedName>
</protein>
<dbReference type="PANTHER" id="PTHR11947">
    <property type="entry name" value="PYRUVATE DEHYDROGENASE KINASE"/>
    <property type="match status" value="1"/>
</dbReference>
<keyword evidence="6 8" id="KW-0067">ATP-binding</keyword>
<dbReference type="InterPro" id="IPR036890">
    <property type="entry name" value="HATPase_C_sf"/>
</dbReference>
<keyword evidence="7 8" id="KW-0496">Mitochondrion</keyword>
<dbReference type="InterPro" id="IPR036784">
    <property type="entry name" value="AK/P_DHK_N_sf"/>
</dbReference>
<reference evidence="11 12" key="1">
    <citation type="journal article" date="2023" name="Elife">
        <title>Identification of key yeast species and microbe-microbe interactions impacting larval growth of Drosophila in the wild.</title>
        <authorList>
            <person name="Mure A."/>
            <person name="Sugiura Y."/>
            <person name="Maeda R."/>
            <person name="Honda K."/>
            <person name="Sakurai N."/>
            <person name="Takahashi Y."/>
            <person name="Watada M."/>
            <person name="Katoh T."/>
            <person name="Gotoh A."/>
            <person name="Gotoh Y."/>
            <person name="Taniguchi I."/>
            <person name="Nakamura K."/>
            <person name="Hayashi T."/>
            <person name="Katayama T."/>
            <person name="Uemura T."/>
            <person name="Hattori Y."/>
        </authorList>
    </citation>
    <scope>NUCLEOTIDE SEQUENCE [LARGE SCALE GENOMIC DNA]</scope>
    <source>
        <strain evidence="11 12">PK-24</strain>
    </source>
</reference>
<dbReference type="GO" id="GO:0005759">
    <property type="term" value="C:mitochondrial matrix"/>
    <property type="evidence" value="ECO:0007669"/>
    <property type="project" value="UniProtKB-SubCell"/>
</dbReference>